<evidence type="ECO:0000259" key="1">
    <source>
        <dbReference type="SMART" id="SM00897"/>
    </source>
</evidence>
<feature type="domain" description="FIST" evidence="1">
    <location>
        <begin position="31"/>
        <end position="240"/>
    </location>
</feature>
<dbReference type="EMBL" id="LANJ01000019">
    <property type="protein sequence ID" value="KKC37261.1"/>
    <property type="molecule type" value="Genomic_DNA"/>
</dbReference>
<keyword evidence="4" id="KW-1185">Reference proteome</keyword>
<comment type="caution">
    <text evidence="3">The sequence shown here is derived from an EMBL/GenBank/DDBJ whole genome shotgun (WGS) entry which is preliminary data.</text>
</comment>
<evidence type="ECO:0000313" key="3">
    <source>
        <dbReference type="EMBL" id="KKC37261.1"/>
    </source>
</evidence>
<evidence type="ECO:0008006" key="5">
    <source>
        <dbReference type="Google" id="ProtNLM"/>
    </source>
</evidence>
<dbReference type="OrthoDB" id="179842at2"/>
<dbReference type="PANTHER" id="PTHR40252">
    <property type="entry name" value="BLR0328 PROTEIN"/>
    <property type="match status" value="1"/>
</dbReference>
<dbReference type="PATRIC" id="fig|1293439.3.peg.1982"/>
<name>A0A0F5Q975_9HYPH</name>
<reference evidence="3 4" key="1">
    <citation type="submission" date="2015-03" db="EMBL/GenBank/DDBJ databases">
        <authorList>
            <person name="Lepp D."/>
            <person name="Hassan Y.I."/>
            <person name="Li X.-Z."/>
            <person name="Zhou T."/>
        </authorList>
    </citation>
    <scope>NUCLEOTIDE SEQUENCE [LARGE SCALE GENOMIC DNA]</scope>
    <source>
        <strain evidence="3 4">E84</strain>
    </source>
</reference>
<accession>A0A0F5Q975</accession>
<dbReference type="Pfam" id="PF10442">
    <property type="entry name" value="FIST_C"/>
    <property type="match status" value="1"/>
</dbReference>
<evidence type="ECO:0000313" key="4">
    <source>
        <dbReference type="Proteomes" id="UP000033411"/>
    </source>
</evidence>
<dbReference type="AlphaFoldDB" id="A0A0F5Q975"/>
<feature type="domain" description="FIST C-domain" evidence="2">
    <location>
        <begin position="241"/>
        <end position="390"/>
    </location>
</feature>
<dbReference type="Pfam" id="PF08495">
    <property type="entry name" value="FIST"/>
    <property type="match status" value="1"/>
</dbReference>
<dbReference type="InterPro" id="IPR013702">
    <property type="entry name" value="FIST_domain_N"/>
</dbReference>
<evidence type="ECO:0000259" key="2">
    <source>
        <dbReference type="SMART" id="SM01204"/>
    </source>
</evidence>
<organism evidence="3 4">
    <name type="scientific">Devosia epidermidihirudinis</name>
    <dbReference type="NCBI Taxonomy" id="1293439"/>
    <lineage>
        <taxon>Bacteria</taxon>
        <taxon>Pseudomonadati</taxon>
        <taxon>Pseudomonadota</taxon>
        <taxon>Alphaproteobacteria</taxon>
        <taxon>Hyphomicrobiales</taxon>
        <taxon>Devosiaceae</taxon>
        <taxon>Devosia</taxon>
    </lineage>
</organism>
<dbReference type="STRING" id="1293439.WH87_11915"/>
<dbReference type="Proteomes" id="UP000033411">
    <property type="component" value="Unassembled WGS sequence"/>
</dbReference>
<gene>
    <name evidence="3" type="ORF">WH87_11915</name>
</gene>
<dbReference type="PANTHER" id="PTHR40252:SF2">
    <property type="entry name" value="BLR0328 PROTEIN"/>
    <property type="match status" value="1"/>
</dbReference>
<proteinExistence type="predicted"/>
<dbReference type="SMART" id="SM00897">
    <property type="entry name" value="FIST"/>
    <property type="match status" value="1"/>
</dbReference>
<dbReference type="InterPro" id="IPR019494">
    <property type="entry name" value="FIST_C"/>
</dbReference>
<protein>
    <recommendedName>
        <fullName evidence="5">Histidine kinase</fullName>
    </recommendedName>
</protein>
<dbReference type="RefSeq" id="WP_046137539.1">
    <property type="nucleotide sequence ID" value="NZ_LANJ01000019.1"/>
</dbReference>
<sequence>MVSLKSFLSADTVTTTAVADLRAQTAALTGEPSMLCVFYDSDHHDAPITDFLAERFPGVPVLGGTSCDGGMNQLGLGGRGSIALLAITDPEGDYGTASVLLDGDAATCAEKALHAALDNAGCPGELPELIWIYQAPGHEEEVIAGLRRVVGDRCPIIGGSSADNDVSGKWRQLGSDGVMTDGLVVGVFLSSGGVGFAFQGGYEPAGASGVVTKVAYATNGATGVVTQARGRRIITIDHKPAAEVYNRWTDGLVSGKLSTGGNILAETSMHPLGIDAGKIEDVTHYLVVHPDQVLEGGVLSTFAEVEEGTRLFSMRGDKARLVERAGKVTAAAVANIPGGAANVAGALIVYCAGCKMAVGEQMEGVADAVTKSLRGAPFVGCFTFGEQGVVLNKNAHGNLMISAVAFGR</sequence>
<dbReference type="SMART" id="SM01204">
    <property type="entry name" value="FIST_C"/>
    <property type="match status" value="1"/>
</dbReference>